<organism evidence="1">
    <name type="scientific">marine metagenome</name>
    <dbReference type="NCBI Taxonomy" id="408172"/>
    <lineage>
        <taxon>unclassified sequences</taxon>
        <taxon>metagenomes</taxon>
        <taxon>ecological metagenomes</taxon>
    </lineage>
</organism>
<evidence type="ECO:0000313" key="1">
    <source>
        <dbReference type="EMBL" id="SVE11142.1"/>
    </source>
</evidence>
<gene>
    <name evidence="1" type="ORF">METZ01_LOCUS463996</name>
</gene>
<protein>
    <submittedName>
        <fullName evidence="1">Uncharacterized protein</fullName>
    </submittedName>
</protein>
<dbReference type="AlphaFoldDB" id="A0A383ATU2"/>
<proteinExistence type="predicted"/>
<dbReference type="EMBL" id="UINC01194853">
    <property type="protein sequence ID" value="SVE11142.1"/>
    <property type="molecule type" value="Genomic_DNA"/>
</dbReference>
<accession>A0A383ATU2</accession>
<name>A0A383ATU2_9ZZZZ</name>
<sequence length="30" mass="3518">MVKYIVQLRGIVCFSESSQWNSNEIVLRDC</sequence>
<reference evidence="1" key="1">
    <citation type="submission" date="2018-05" db="EMBL/GenBank/DDBJ databases">
        <authorList>
            <person name="Lanie J.A."/>
            <person name="Ng W.-L."/>
            <person name="Kazmierczak K.M."/>
            <person name="Andrzejewski T.M."/>
            <person name="Davidsen T.M."/>
            <person name="Wayne K.J."/>
            <person name="Tettelin H."/>
            <person name="Glass J.I."/>
            <person name="Rusch D."/>
            <person name="Podicherti R."/>
            <person name="Tsui H.-C.T."/>
            <person name="Winkler M.E."/>
        </authorList>
    </citation>
    <scope>NUCLEOTIDE SEQUENCE</scope>
</reference>